<evidence type="ECO:0000256" key="1">
    <source>
        <dbReference type="SAM" id="SignalP"/>
    </source>
</evidence>
<reference evidence="2" key="1">
    <citation type="submission" date="2021-03" db="EMBL/GenBank/DDBJ databases">
        <title>Revisited historic fungal species revealed as producer of novel bioactive compounds through whole genome sequencing and comparative genomics.</title>
        <authorList>
            <person name="Vignolle G.A."/>
            <person name="Hochenegger N."/>
            <person name="Mach R.L."/>
            <person name="Mach-Aigner A.R."/>
            <person name="Javad Rahimi M."/>
            <person name="Salim K.A."/>
            <person name="Chan C.M."/>
            <person name="Lim L.B.L."/>
            <person name="Cai F."/>
            <person name="Druzhinina I.S."/>
            <person name="U'Ren J.M."/>
            <person name="Derntl C."/>
        </authorList>
    </citation>
    <scope>NUCLEOTIDE SEQUENCE</scope>
    <source>
        <strain evidence="2">TUCIM 5799</strain>
    </source>
</reference>
<evidence type="ECO:0000313" key="2">
    <source>
        <dbReference type="EMBL" id="KAI1857068.1"/>
    </source>
</evidence>
<dbReference type="AlphaFoldDB" id="A0A9Q0AJQ3"/>
<gene>
    <name evidence="2" type="ORF">JX265_011269</name>
</gene>
<organism evidence="2 3">
    <name type="scientific">Neoarthrinium moseri</name>
    <dbReference type="NCBI Taxonomy" id="1658444"/>
    <lineage>
        <taxon>Eukaryota</taxon>
        <taxon>Fungi</taxon>
        <taxon>Dikarya</taxon>
        <taxon>Ascomycota</taxon>
        <taxon>Pezizomycotina</taxon>
        <taxon>Sordariomycetes</taxon>
        <taxon>Xylariomycetidae</taxon>
        <taxon>Amphisphaeriales</taxon>
        <taxon>Apiosporaceae</taxon>
        <taxon>Neoarthrinium</taxon>
    </lineage>
</organism>
<proteinExistence type="predicted"/>
<evidence type="ECO:0000313" key="3">
    <source>
        <dbReference type="Proteomes" id="UP000829685"/>
    </source>
</evidence>
<feature type="signal peptide" evidence="1">
    <location>
        <begin position="1"/>
        <end position="16"/>
    </location>
</feature>
<accession>A0A9Q0AJQ3</accession>
<name>A0A9Q0AJQ3_9PEZI</name>
<dbReference type="Proteomes" id="UP000829685">
    <property type="component" value="Unassembled WGS sequence"/>
</dbReference>
<dbReference type="EMBL" id="JAFIMR010000041">
    <property type="protein sequence ID" value="KAI1857068.1"/>
    <property type="molecule type" value="Genomic_DNA"/>
</dbReference>
<comment type="caution">
    <text evidence="2">The sequence shown here is derived from an EMBL/GenBank/DDBJ whole genome shotgun (WGS) entry which is preliminary data.</text>
</comment>
<keyword evidence="3" id="KW-1185">Reference proteome</keyword>
<sequence length="162" mass="17292">MKSSAFLSVLATCTSGAVISARDTAVDVLPSTYSWDVINWQAGLSHGNPNAPQTGWYVFNVSSPETTVDGSTVPAFSAQCRGFAENFPVESPFADCTLSAGEAGSSVLARVYPTGDNTQCHMAVSYLTSGSDGIRNLTGYTTKDWARERAPYNFTITDIEIK</sequence>
<feature type="chain" id="PRO_5040457166" evidence="1">
    <location>
        <begin position="17"/>
        <end position="162"/>
    </location>
</feature>
<keyword evidence="1" id="KW-0732">Signal</keyword>
<protein>
    <submittedName>
        <fullName evidence="2">Uncharacterized protein</fullName>
    </submittedName>
</protein>